<dbReference type="PROSITE" id="PS51404">
    <property type="entry name" value="DYP_PEROXIDASE"/>
    <property type="match status" value="1"/>
</dbReference>
<organism evidence="10 11">
    <name type="scientific">Kitasatospora viridis</name>
    <dbReference type="NCBI Taxonomy" id="281105"/>
    <lineage>
        <taxon>Bacteria</taxon>
        <taxon>Bacillati</taxon>
        <taxon>Actinomycetota</taxon>
        <taxon>Actinomycetes</taxon>
        <taxon>Kitasatosporales</taxon>
        <taxon>Streptomycetaceae</taxon>
        <taxon>Kitasatospora</taxon>
    </lineage>
</organism>
<sequence length="347" mass="37836">MTTGAADAARAVLAPQTRAARFLVLTVRPGGEAAVRELLPDLAGLRRSVGLRADRARLSCVTGLGSELWDRLFDGPRPAGLHPFQELRGPRHTAPATPGDLLFHLRAERPDACFELAGQLLGRLAGAADVVDETVGFEYFERRDLTGFVDGTENPEGAAAERAALIGAEDPRFAGGSYAVVQKYRHLLPEWEALTTEQQERAIGRTKLADIELVGKEQPADSHVSLTSLDPDADGRAQEILRHNMPYGSYLDGDIGTYFIGYCRTPAITEEMLRNMFLGRGEAPHDRLLDFTTATTGGLFFVPPADLLDDPPPPTAERPRPRTDWSLGIGSLKRPHETRPDEGDPTR</sequence>
<comment type="cofactor">
    <cofactor evidence="1">
        <name>heme b</name>
        <dbReference type="ChEBI" id="CHEBI:60344"/>
    </cofactor>
</comment>
<protein>
    <submittedName>
        <fullName evidence="10">Putative iron-dependent peroxidase</fullName>
    </submittedName>
</protein>
<dbReference type="EMBL" id="VIWT01000003">
    <property type="protein sequence ID" value="TWF90550.1"/>
    <property type="molecule type" value="Genomic_DNA"/>
</dbReference>
<comment type="similarity">
    <text evidence="6">Belongs to the DyP-type peroxidase family.</text>
</comment>
<dbReference type="Pfam" id="PF04261">
    <property type="entry name" value="Dyp_perox_N"/>
    <property type="match status" value="1"/>
</dbReference>
<feature type="domain" description="Dyp-type peroxidase N-terminal" evidence="8">
    <location>
        <begin position="11"/>
        <end position="137"/>
    </location>
</feature>
<evidence type="ECO:0000256" key="7">
    <source>
        <dbReference type="SAM" id="MobiDB-lite"/>
    </source>
</evidence>
<feature type="region of interest" description="Disordered" evidence="7">
    <location>
        <begin position="302"/>
        <end position="347"/>
    </location>
</feature>
<keyword evidence="11" id="KW-1185">Reference proteome</keyword>
<evidence type="ECO:0000313" key="10">
    <source>
        <dbReference type="EMBL" id="TWF90550.1"/>
    </source>
</evidence>
<gene>
    <name evidence="10" type="ORF">FHX73_13597</name>
</gene>
<evidence type="ECO:0000256" key="4">
    <source>
        <dbReference type="ARBA" id="ARBA00023002"/>
    </source>
</evidence>
<dbReference type="Proteomes" id="UP000317940">
    <property type="component" value="Unassembled WGS sequence"/>
</dbReference>
<dbReference type="SUPFAM" id="SSF54909">
    <property type="entry name" value="Dimeric alpha+beta barrel"/>
    <property type="match status" value="1"/>
</dbReference>
<evidence type="ECO:0000256" key="6">
    <source>
        <dbReference type="ARBA" id="ARBA00025737"/>
    </source>
</evidence>
<name>A0A561TTW3_9ACTN</name>
<dbReference type="GO" id="GO:0046872">
    <property type="term" value="F:metal ion binding"/>
    <property type="evidence" value="ECO:0007669"/>
    <property type="project" value="UniProtKB-KW"/>
</dbReference>
<keyword evidence="3" id="KW-0479">Metal-binding</keyword>
<keyword evidence="4" id="KW-0560">Oxidoreductase</keyword>
<dbReference type="Pfam" id="PF20628">
    <property type="entry name" value="Dyp_perox_C"/>
    <property type="match status" value="1"/>
</dbReference>
<dbReference type="InterPro" id="IPR006314">
    <property type="entry name" value="Dyp_peroxidase"/>
</dbReference>
<reference evidence="10 11" key="1">
    <citation type="submission" date="2019-06" db="EMBL/GenBank/DDBJ databases">
        <title>Sequencing the genomes of 1000 actinobacteria strains.</title>
        <authorList>
            <person name="Klenk H.-P."/>
        </authorList>
    </citation>
    <scope>NUCLEOTIDE SEQUENCE [LARGE SCALE GENOMIC DNA]</scope>
    <source>
        <strain evidence="10 11">DSM 44826</strain>
    </source>
</reference>
<accession>A0A561TTW3</accession>
<dbReference type="OrthoDB" id="3251355at2"/>
<dbReference type="GO" id="GO:0004601">
    <property type="term" value="F:peroxidase activity"/>
    <property type="evidence" value="ECO:0007669"/>
    <property type="project" value="UniProtKB-KW"/>
</dbReference>
<proteinExistence type="inferred from homology"/>
<evidence type="ECO:0000259" key="8">
    <source>
        <dbReference type="Pfam" id="PF04261"/>
    </source>
</evidence>
<evidence type="ECO:0000256" key="3">
    <source>
        <dbReference type="ARBA" id="ARBA00022723"/>
    </source>
</evidence>
<evidence type="ECO:0000256" key="1">
    <source>
        <dbReference type="ARBA" id="ARBA00001970"/>
    </source>
</evidence>
<dbReference type="InterPro" id="IPR048327">
    <property type="entry name" value="Dyp_perox_N"/>
</dbReference>
<dbReference type="GO" id="GO:0020037">
    <property type="term" value="F:heme binding"/>
    <property type="evidence" value="ECO:0007669"/>
    <property type="project" value="InterPro"/>
</dbReference>
<evidence type="ECO:0000313" key="11">
    <source>
        <dbReference type="Proteomes" id="UP000317940"/>
    </source>
</evidence>
<dbReference type="InterPro" id="IPR011008">
    <property type="entry name" value="Dimeric_a/b-barrel"/>
</dbReference>
<evidence type="ECO:0000256" key="2">
    <source>
        <dbReference type="ARBA" id="ARBA00022559"/>
    </source>
</evidence>
<feature type="domain" description="Dyp-type peroxidase C-terminal" evidence="9">
    <location>
        <begin position="142"/>
        <end position="306"/>
    </location>
</feature>
<dbReference type="RefSeq" id="WP_145909740.1">
    <property type="nucleotide sequence ID" value="NZ_BAAAMZ010000001.1"/>
</dbReference>
<comment type="caution">
    <text evidence="10">The sequence shown here is derived from an EMBL/GenBank/DDBJ whole genome shotgun (WGS) entry which is preliminary data.</text>
</comment>
<evidence type="ECO:0000259" key="9">
    <source>
        <dbReference type="Pfam" id="PF20628"/>
    </source>
</evidence>
<dbReference type="GO" id="GO:0005829">
    <property type="term" value="C:cytosol"/>
    <property type="evidence" value="ECO:0007669"/>
    <property type="project" value="TreeGrafter"/>
</dbReference>
<dbReference type="NCBIfam" id="TIGR01413">
    <property type="entry name" value="Dyp_perox_fam"/>
    <property type="match status" value="1"/>
</dbReference>
<evidence type="ECO:0000256" key="5">
    <source>
        <dbReference type="ARBA" id="ARBA00023004"/>
    </source>
</evidence>
<keyword evidence="5" id="KW-0408">Iron</keyword>
<dbReference type="AlphaFoldDB" id="A0A561TTW3"/>
<dbReference type="PANTHER" id="PTHR30521:SF0">
    <property type="entry name" value="DYP-TYPE PEROXIDASE FAMILY PROTEIN"/>
    <property type="match status" value="1"/>
</dbReference>
<dbReference type="InterPro" id="IPR048328">
    <property type="entry name" value="Dyp_perox_C"/>
</dbReference>
<feature type="compositionally biased region" description="Basic and acidic residues" evidence="7">
    <location>
        <begin position="334"/>
        <end position="347"/>
    </location>
</feature>
<dbReference type="PANTHER" id="PTHR30521">
    <property type="entry name" value="DEFERROCHELATASE/PEROXIDASE"/>
    <property type="match status" value="1"/>
</dbReference>
<keyword evidence="2 10" id="KW-0575">Peroxidase</keyword>